<reference evidence="2" key="2">
    <citation type="submission" date="2009-10" db="EMBL/GenBank/DDBJ databases">
        <title>The genome sequence of Streptomyces pristinaespiralis strain ATCC 25486.</title>
        <authorList>
            <consortium name="The Broad Institute Genome Sequencing Platform"/>
            <consortium name="Broad Institute Microbial Sequencing Center"/>
            <person name="Fischbach M."/>
            <person name="Godfrey P."/>
            <person name="Ward D."/>
            <person name="Young S."/>
            <person name="Zeng Q."/>
            <person name="Koehrsen M."/>
            <person name="Alvarado L."/>
            <person name="Berlin A.M."/>
            <person name="Bochicchio J."/>
            <person name="Borenstein D."/>
            <person name="Chapman S.B."/>
            <person name="Chen Z."/>
            <person name="Engels R."/>
            <person name="Freedman E."/>
            <person name="Gellesch M."/>
            <person name="Goldberg J."/>
            <person name="Griggs A."/>
            <person name="Gujja S."/>
            <person name="Heilman E.R."/>
            <person name="Heiman D.I."/>
            <person name="Hepburn T.A."/>
            <person name="Howarth C."/>
            <person name="Jen D."/>
            <person name="Larson L."/>
            <person name="Lewis B."/>
            <person name="Mehta T."/>
            <person name="Park D."/>
            <person name="Pearson M."/>
            <person name="Richards J."/>
            <person name="Roberts A."/>
            <person name="Saif S."/>
            <person name="Shea T.D."/>
            <person name="Shenoy N."/>
            <person name="Sisk P."/>
            <person name="Stolte C."/>
            <person name="Sykes S.N."/>
            <person name="Thomson T."/>
            <person name="Walk T."/>
            <person name="White J."/>
            <person name="Yandava C."/>
            <person name="Straight P."/>
            <person name="Clardy J."/>
            <person name="Hung D."/>
            <person name="Kolter R."/>
            <person name="Mekalanos J."/>
            <person name="Walker S."/>
            <person name="Walsh C.T."/>
            <person name="Wieland-Brown L.C."/>
            <person name="Haas B."/>
            <person name="Nusbaum C."/>
            <person name="Birren B."/>
        </authorList>
    </citation>
    <scope>NUCLEOTIDE SEQUENCE [LARGE SCALE GENOMIC DNA]</scope>
    <source>
        <strain evidence="2">ATCC 25486 / DSM 40338 / CBS 914.69 / JCM 4507 / NBRC 13074 / NRRL 2958 / 5647</strain>
    </source>
</reference>
<reference evidence="2" key="1">
    <citation type="submission" date="2008-02" db="EMBL/GenBank/DDBJ databases">
        <authorList>
            <consortium name="The Broad Institute Genome Sequencing Platform"/>
            <person name="Fischbach M."/>
            <person name="Ward D."/>
            <person name="Young S."/>
            <person name="Jaffe D."/>
            <person name="Gnerre S."/>
            <person name="Berlin A."/>
            <person name="Heiman D."/>
            <person name="Hepburn T."/>
            <person name="Sykes S."/>
            <person name="Alvarado L."/>
            <person name="Kodira C.D."/>
            <person name="Straight P."/>
            <person name="Clardy J."/>
            <person name="Hung D."/>
            <person name="Kolter R."/>
            <person name="Mekalanos J."/>
            <person name="Walker S."/>
            <person name="Walsh C.T."/>
            <person name="Lander E."/>
            <person name="Galagan J."/>
            <person name="Nusbaum C."/>
            <person name="Birren B."/>
        </authorList>
    </citation>
    <scope>NUCLEOTIDE SEQUENCE [LARGE SCALE GENOMIC DNA]</scope>
    <source>
        <strain evidence="2">ATCC 25486 / DSM 40338 / CBS 914.69 / JCM 4507 / NBRC 13074 / NRRL 2958 / 5647</strain>
    </source>
</reference>
<keyword evidence="2" id="KW-1185">Reference proteome</keyword>
<gene>
    <name evidence="1" type="ORF">SSDG_01429</name>
</gene>
<protein>
    <submittedName>
        <fullName evidence="1">Predicted protein</fullName>
    </submittedName>
</protein>
<dbReference type="EMBL" id="CM000950">
    <property type="protein sequence ID" value="EDY63110.1"/>
    <property type="molecule type" value="Genomic_DNA"/>
</dbReference>
<sequence>MPSVNHVLCGLAANAALPAELLDRLIAVADADVAADLARRPEAAAANPSLPLAVMWDLVP</sequence>
<organism evidence="1 2">
    <name type="scientific">Streptomyces pristinaespiralis (strain ATCC 25486 / DSM 40338 / CBS 914.69 / JCM 4507 / KCC S-0507 / NBRC 13074 / NRRL 2958 / 5647)</name>
    <dbReference type="NCBI Taxonomy" id="457429"/>
    <lineage>
        <taxon>Bacteria</taxon>
        <taxon>Bacillati</taxon>
        <taxon>Actinomycetota</taxon>
        <taxon>Actinomycetes</taxon>
        <taxon>Kitasatosporales</taxon>
        <taxon>Streptomycetaceae</taxon>
        <taxon>Streptomyces</taxon>
    </lineage>
</organism>
<dbReference type="HOGENOM" id="CLU_2939950_0_0_11"/>
<evidence type="ECO:0000313" key="1">
    <source>
        <dbReference type="EMBL" id="EDY63110.1"/>
    </source>
</evidence>
<name>B5H8E9_STRE2</name>
<evidence type="ECO:0000313" key="2">
    <source>
        <dbReference type="Proteomes" id="UP000002805"/>
    </source>
</evidence>
<proteinExistence type="predicted"/>
<accession>B5H8E9</accession>
<dbReference type="Proteomes" id="UP000002805">
    <property type="component" value="Chromosome"/>
</dbReference>
<dbReference type="AlphaFoldDB" id="B5H8E9"/>